<evidence type="ECO:0000256" key="1">
    <source>
        <dbReference type="SAM" id="Phobius"/>
    </source>
</evidence>
<dbReference type="RefSeq" id="WP_071565246.1">
    <property type="nucleotide sequence ID" value="NZ_FQNS01000046.1"/>
</dbReference>
<dbReference type="Pfam" id="PF04186">
    <property type="entry name" value="FxsA"/>
    <property type="match status" value="1"/>
</dbReference>
<accession>A0A1J5U4W9</accession>
<feature type="transmembrane region" description="Helical" evidence="1">
    <location>
        <begin position="12"/>
        <end position="44"/>
    </location>
</feature>
<gene>
    <name evidence="2" type="ORF">BGC33_08370</name>
</gene>
<evidence type="ECO:0000313" key="2">
    <source>
        <dbReference type="EMBL" id="OIR23838.1"/>
    </source>
</evidence>
<sequence>MIFPLFVAMTLLEIYVLASVGDAIGGLSTVLLVVITAFIGSFLLKQQGWATMAKAQNAMMNGQTPAVEMLEGVVILISGVLLLTPGFITDTIGLLGLLPFSRRYFINKILTKNAAKMFTQKKSIFIRTSSNNSKKSNKDNTIEGEFWED</sequence>
<dbReference type="InterPro" id="IPR007313">
    <property type="entry name" value="FxsA"/>
</dbReference>
<protein>
    <submittedName>
        <fullName evidence="2">Exlusion protein FxsA</fullName>
    </submittedName>
</protein>
<dbReference type="EMBL" id="MIQH01001061">
    <property type="protein sequence ID" value="OIR23838.1"/>
    <property type="molecule type" value="Genomic_DNA"/>
</dbReference>
<keyword evidence="1" id="KW-1133">Transmembrane helix</keyword>
<dbReference type="OrthoDB" id="9792788at2"/>
<keyword evidence="1" id="KW-0812">Transmembrane</keyword>
<feature type="transmembrane region" description="Helical" evidence="1">
    <location>
        <begin position="73"/>
        <end position="98"/>
    </location>
</feature>
<dbReference type="PANTHER" id="PTHR35335:SF1">
    <property type="entry name" value="UPF0716 PROTEIN FXSA"/>
    <property type="match status" value="1"/>
</dbReference>
<keyword evidence="1" id="KW-0472">Membrane</keyword>
<dbReference type="PANTHER" id="PTHR35335">
    <property type="entry name" value="UPF0716 PROTEIN FXSA"/>
    <property type="match status" value="1"/>
</dbReference>
<dbReference type="Proteomes" id="UP000182798">
    <property type="component" value="Unassembled WGS sequence"/>
</dbReference>
<dbReference type="AlphaFoldDB" id="A0A1J5U4W9"/>
<name>A0A1J5U4W9_9GAMM</name>
<evidence type="ECO:0000313" key="3">
    <source>
        <dbReference type="Proteomes" id="UP000182798"/>
    </source>
</evidence>
<dbReference type="NCBIfam" id="NF008528">
    <property type="entry name" value="PRK11463.1-2"/>
    <property type="match status" value="1"/>
</dbReference>
<organism evidence="2 3">
    <name type="scientific">Bathymodiolus thermophilus thioautotrophic gill symbiont</name>
    <dbReference type="NCBI Taxonomy" id="2360"/>
    <lineage>
        <taxon>Bacteria</taxon>
        <taxon>Pseudomonadati</taxon>
        <taxon>Pseudomonadota</taxon>
        <taxon>Gammaproteobacteria</taxon>
        <taxon>sulfur-oxidizing symbionts</taxon>
    </lineage>
</organism>
<reference evidence="3" key="1">
    <citation type="submission" date="2016-09" db="EMBL/GenBank/DDBJ databases">
        <title>Genome Sequence of Bathymodiolus thermophilus sulfur-oxidizing gill endosymbiont.</title>
        <authorList>
            <person name="Ponnudurai R."/>
            <person name="Kleiner M."/>
            <person name="Sayavedra L."/>
            <person name="Thuermer A."/>
            <person name="Felbeck H."/>
            <person name="Schlueter R."/>
            <person name="Schweder T."/>
            <person name="Markert S."/>
        </authorList>
    </citation>
    <scope>NUCLEOTIDE SEQUENCE [LARGE SCALE GENOMIC DNA]</scope>
    <source>
        <strain evidence="3">BAT/CrabSpa'14</strain>
    </source>
</reference>
<comment type="caution">
    <text evidence="2">The sequence shown here is derived from an EMBL/GenBank/DDBJ whole genome shotgun (WGS) entry which is preliminary data.</text>
</comment>
<dbReference type="GO" id="GO:0016020">
    <property type="term" value="C:membrane"/>
    <property type="evidence" value="ECO:0007669"/>
    <property type="project" value="InterPro"/>
</dbReference>
<proteinExistence type="predicted"/>